<evidence type="ECO:0000256" key="1">
    <source>
        <dbReference type="ARBA" id="ARBA00022679"/>
    </source>
</evidence>
<evidence type="ECO:0000259" key="5">
    <source>
        <dbReference type="PROSITE" id="PS51186"/>
    </source>
</evidence>
<accession>C1MPQ8</accession>
<keyword evidence="7" id="KW-1185">Reference proteome</keyword>
<dbReference type="InterPro" id="IPR000182">
    <property type="entry name" value="GNAT_dom"/>
</dbReference>
<reference evidence="6 7" key="1">
    <citation type="journal article" date="2009" name="Science">
        <title>Green evolution and dynamic adaptations revealed by genomes of the marine picoeukaryotes Micromonas.</title>
        <authorList>
            <person name="Worden A.Z."/>
            <person name="Lee J.H."/>
            <person name="Mock T."/>
            <person name="Rouze P."/>
            <person name="Simmons M.P."/>
            <person name="Aerts A.L."/>
            <person name="Allen A.E."/>
            <person name="Cuvelier M.L."/>
            <person name="Derelle E."/>
            <person name="Everett M.V."/>
            <person name="Foulon E."/>
            <person name="Grimwood J."/>
            <person name="Gundlach H."/>
            <person name="Henrissat B."/>
            <person name="Napoli C."/>
            <person name="McDonald S.M."/>
            <person name="Parker M.S."/>
            <person name="Rombauts S."/>
            <person name="Salamov A."/>
            <person name="Von Dassow P."/>
            <person name="Badger J.H."/>
            <person name="Coutinho P.M."/>
            <person name="Demir E."/>
            <person name="Dubchak I."/>
            <person name="Gentemann C."/>
            <person name="Eikrem W."/>
            <person name="Gready J.E."/>
            <person name="John U."/>
            <person name="Lanier W."/>
            <person name="Lindquist E.A."/>
            <person name="Lucas S."/>
            <person name="Mayer K.F."/>
            <person name="Moreau H."/>
            <person name="Not F."/>
            <person name="Otillar R."/>
            <person name="Panaud O."/>
            <person name="Pangilinan J."/>
            <person name="Paulsen I."/>
            <person name="Piegu B."/>
            <person name="Poliakov A."/>
            <person name="Robbens S."/>
            <person name="Schmutz J."/>
            <person name="Toulza E."/>
            <person name="Wyss T."/>
            <person name="Zelensky A."/>
            <person name="Zhou K."/>
            <person name="Armbrust E.V."/>
            <person name="Bhattacharya D."/>
            <person name="Goodenough U.W."/>
            <person name="Van de Peer Y."/>
            <person name="Grigoriev I.V."/>
        </authorList>
    </citation>
    <scope>NUCLEOTIDE SEQUENCE [LARGE SCALE GENOMIC DNA]</scope>
    <source>
        <strain evidence="6 7">CCMP1545</strain>
    </source>
</reference>
<dbReference type="EMBL" id="GG663738">
    <property type="protein sequence ID" value="EEH57576.1"/>
    <property type="molecule type" value="Genomic_DNA"/>
</dbReference>
<gene>
    <name evidence="6" type="primary">NAT</name>
    <name evidence="6" type="ORF">MICPUCDRAFT_32793</name>
</gene>
<dbReference type="Pfam" id="PF00583">
    <property type="entry name" value="Acetyltransf_1"/>
    <property type="match status" value="1"/>
</dbReference>
<dbReference type="InterPro" id="IPR016181">
    <property type="entry name" value="Acyl_CoA_acyltransferase"/>
</dbReference>
<proteinExistence type="inferred from homology"/>
<keyword evidence="2" id="KW-0012">Acyltransferase</keyword>
<evidence type="ECO:0000256" key="3">
    <source>
        <dbReference type="ARBA" id="ARBA00025786"/>
    </source>
</evidence>
<comment type="similarity">
    <text evidence="3">Belongs to the acetyltransferase family. ARD1 subfamily.</text>
</comment>
<dbReference type="Proteomes" id="UP000001876">
    <property type="component" value="Unassembled WGS sequence"/>
</dbReference>
<dbReference type="CDD" id="cd04301">
    <property type="entry name" value="NAT_SF"/>
    <property type="match status" value="1"/>
</dbReference>
<organism evidence="7">
    <name type="scientific">Micromonas pusilla (strain CCMP1545)</name>
    <name type="common">Picoplanktonic green alga</name>
    <dbReference type="NCBI Taxonomy" id="564608"/>
    <lineage>
        <taxon>Eukaryota</taxon>
        <taxon>Viridiplantae</taxon>
        <taxon>Chlorophyta</taxon>
        <taxon>Mamiellophyceae</taxon>
        <taxon>Mamiellales</taxon>
        <taxon>Mamiellaceae</taxon>
        <taxon>Micromonas</taxon>
    </lineage>
</organism>
<dbReference type="STRING" id="564608.C1MPQ8"/>
<dbReference type="eggNOG" id="KOG3234">
    <property type="taxonomic scope" value="Eukaryota"/>
</dbReference>
<feature type="compositionally biased region" description="Basic and acidic residues" evidence="4">
    <location>
        <begin position="168"/>
        <end position="177"/>
    </location>
</feature>
<dbReference type="PANTHER" id="PTHR45910">
    <property type="entry name" value="N-ALPHA-ACETYLTRANSFERASE 20"/>
    <property type="match status" value="1"/>
</dbReference>
<sequence length="177" mass="20329">MTTMRPFTCDDLFAYNDVNTDALTETFNLNFYLSYLARWPEYFTTAEGPGGSAPTGYVMGKAEGRGERWHGHVTAVTVAPSYRRMGLAKKLMRELEDVSEKVHDGYFVDLFVRRSNVNAIAMYEGMGYVVYRRVLNYYMGEEDALDMRKALPRDVEKKSGVPLKRPIQPHELEQDFT</sequence>
<dbReference type="OMA" id="EQHPSMR"/>
<feature type="domain" description="N-acetyltransferase" evidence="5">
    <location>
        <begin position="2"/>
        <end position="152"/>
    </location>
</feature>
<dbReference type="RefSeq" id="XP_003057625.1">
    <property type="nucleotide sequence ID" value="XM_003057579.1"/>
</dbReference>
<name>C1MPQ8_MICPC</name>
<evidence type="ECO:0000313" key="6">
    <source>
        <dbReference type="EMBL" id="EEH57576.1"/>
    </source>
</evidence>
<dbReference type="GeneID" id="9683433"/>
<dbReference type="InterPro" id="IPR051646">
    <property type="entry name" value="NatB_acetyltransferase_subunit"/>
</dbReference>
<evidence type="ECO:0000256" key="2">
    <source>
        <dbReference type="ARBA" id="ARBA00023315"/>
    </source>
</evidence>
<dbReference type="GO" id="GO:0031416">
    <property type="term" value="C:NatB complex"/>
    <property type="evidence" value="ECO:0007669"/>
    <property type="project" value="TreeGrafter"/>
</dbReference>
<feature type="region of interest" description="Disordered" evidence="4">
    <location>
        <begin position="157"/>
        <end position="177"/>
    </location>
</feature>
<dbReference type="AlphaFoldDB" id="C1MPQ8"/>
<evidence type="ECO:0000313" key="7">
    <source>
        <dbReference type="Proteomes" id="UP000001876"/>
    </source>
</evidence>
<keyword evidence="1 6" id="KW-0808">Transferase</keyword>
<protein>
    <submittedName>
        <fullName evidence="6">Gcn5-like n-acetyltransferase</fullName>
    </submittedName>
</protein>
<evidence type="ECO:0000256" key="4">
    <source>
        <dbReference type="SAM" id="MobiDB-lite"/>
    </source>
</evidence>
<dbReference type="OrthoDB" id="10264728at2759"/>
<dbReference type="FunFam" id="3.40.630.30:FF:000034">
    <property type="entry name" value="N-alpha-acetyltransferase 20"/>
    <property type="match status" value="1"/>
</dbReference>
<dbReference type="PANTHER" id="PTHR45910:SF1">
    <property type="entry name" value="N-ALPHA-ACETYLTRANSFERASE 20"/>
    <property type="match status" value="1"/>
</dbReference>
<dbReference type="GO" id="GO:0004596">
    <property type="term" value="F:protein-N-terminal amino-acid acetyltransferase activity"/>
    <property type="evidence" value="ECO:0007669"/>
    <property type="project" value="TreeGrafter"/>
</dbReference>
<dbReference type="Gene3D" id="3.40.630.30">
    <property type="match status" value="1"/>
</dbReference>
<dbReference type="SUPFAM" id="SSF55729">
    <property type="entry name" value="Acyl-CoA N-acyltransferases (Nat)"/>
    <property type="match status" value="1"/>
</dbReference>
<dbReference type="KEGG" id="mpp:MICPUCDRAFT_32793"/>
<dbReference type="PROSITE" id="PS51186">
    <property type="entry name" value="GNAT"/>
    <property type="match status" value="1"/>
</dbReference>